<keyword evidence="2" id="KW-1185">Reference proteome</keyword>
<sequence length="188" mass="19980">MFHTRPSPPPLPLPPLPLVAEMGIERRLVRRAEALWSRLHSPDALPAGAHAETLLAYPFGPVALHIAALDGAPRLVTAGCAIRRLLPRAALPGAPLDPRPETGAPLLSQAAALARLAHRRGWPARIDGEFPLDGHDGALLLRAVALPLADHSAILVASWRQLLGAAETRALQSEFLAAMAKYSSLPAH</sequence>
<accession>A0A7G5IK33</accession>
<evidence type="ECO:0000313" key="2">
    <source>
        <dbReference type="Proteomes" id="UP000515292"/>
    </source>
</evidence>
<reference evidence="1 2" key="1">
    <citation type="submission" date="2020-07" db="EMBL/GenBank/DDBJ databases">
        <title>Complete genome sequence for Sandaracinobacter sp. M6.</title>
        <authorList>
            <person name="Tang Y."/>
            <person name="Liu Q."/>
            <person name="Guo Z."/>
            <person name="Lei P."/>
            <person name="Huang B."/>
        </authorList>
    </citation>
    <scope>NUCLEOTIDE SEQUENCE [LARGE SCALE GENOMIC DNA]</scope>
    <source>
        <strain evidence="1 2">M6</strain>
    </source>
</reference>
<dbReference type="EMBL" id="CP059851">
    <property type="protein sequence ID" value="QMW23725.1"/>
    <property type="molecule type" value="Genomic_DNA"/>
</dbReference>
<organism evidence="1 2">
    <name type="scientific">Sandaracinobacteroides saxicola</name>
    <dbReference type="NCBI Taxonomy" id="2759707"/>
    <lineage>
        <taxon>Bacteria</taxon>
        <taxon>Pseudomonadati</taxon>
        <taxon>Pseudomonadota</taxon>
        <taxon>Alphaproteobacteria</taxon>
        <taxon>Sphingomonadales</taxon>
        <taxon>Sphingosinicellaceae</taxon>
        <taxon>Sandaracinobacteroides</taxon>
    </lineage>
</organism>
<dbReference type="Proteomes" id="UP000515292">
    <property type="component" value="Chromosome"/>
</dbReference>
<evidence type="ECO:0000313" key="1">
    <source>
        <dbReference type="EMBL" id="QMW23725.1"/>
    </source>
</evidence>
<dbReference type="RefSeq" id="WP_182297548.1">
    <property type="nucleotide sequence ID" value="NZ_CP059851.1"/>
</dbReference>
<dbReference type="AlphaFoldDB" id="A0A7G5IK33"/>
<gene>
    <name evidence="1" type="ORF">H3309_04355</name>
</gene>
<name>A0A7G5IK33_9SPHN</name>
<proteinExistence type="predicted"/>
<dbReference type="KEGG" id="sand:H3309_04355"/>
<protein>
    <submittedName>
        <fullName evidence="1">Uncharacterized protein</fullName>
    </submittedName>
</protein>